<feature type="transmembrane region" description="Helical" evidence="9">
    <location>
        <begin position="7"/>
        <end position="26"/>
    </location>
</feature>
<feature type="transmembrane region" description="Helical" evidence="9">
    <location>
        <begin position="32"/>
        <end position="53"/>
    </location>
</feature>
<feature type="transmembrane region" description="Helical" evidence="9">
    <location>
        <begin position="174"/>
        <end position="193"/>
    </location>
</feature>
<keyword evidence="6 9" id="KW-1133">Transmembrane helix</keyword>
<name>A0ABY8CH88_9ARCH</name>
<feature type="transmembrane region" description="Helical" evidence="9">
    <location>
        <begin position="227"/>
        <end position="245"/>
    </location>
</feature>
<evidence type="ECO:0000256" key="7">
    <source>
        <dbReference type="ARBA" id="ARBA00023065"/>
    </source>
</evidence>
<evidence type="ECO:0000256" key="4">
    <source>
        <dbReference type="ARBA" id="ARBA00022475"/>
    </source>
</evidence>
<dbReference type="InterPro" id="IPR003445">
    <property type="entry name" value="Cat_transpt"/>
</dbReference>
<evidence type="ECO:0000256" key="8">
    <source>
        <dbReference type="ARBA" id="ARBA00023136"/>
    </source>
</evidence>
<comment type="subcellular location">
    <subcellularLocation>
        <location evidence="1">Cell membrane</location>
        <topology evidence="1">Multi-pass membrane protein</topology>
    </subcellularLocation>
</comment>
<sequence>MLRFVGSFLQVFGALVLLPLLVNIYYQGPEVAAIGFLTSAGTALIMGTALKLYSDAGSPSVSEAMLATVLGWFLATIIGAMPFIPYMTVIDAIFESSAGITTTGISMVAEPSKLPQSVLFWRSFMQWIGGLGILTFFIAVVRESGGASRRLFSAEAHKTDSGSIRPSLTKSVAALWKVYGFMTALIIGTFIAFRVSVFESLLHGFSTISTGGFSTEGASIAAYNSPGLEAFTVLFMFIGGVNFVLLHKFFRSEFSPLWKSSEFRLYTKIFLAVAAVMSLELWMKTSNIGHSVLDGAFQAAAVVSSTGYSTMSFMAFSSAIQLVIVAAMFVGGSLGSTAGGVKVFRLKTLFELLKTRLRAYNLPQTAINEVKIDGEILESSTVRTISVLFFSWIAVVFVSTLLTLVAEDVSLMAAMSGSVSAASNMGPLFLEGEQLRALTPFTKILWSVVMLAGRLEMLPMLAIFNSKLLKDSK</sequence>
<protein>
    <submittedName>
        <fullName evidence="10">Trk-type K transport system, membrane component</fullName>
    </submittedName>
</protein>
<accession>A0ABY8CH88</accession>
<feature type="transmembrane region" description="Helical" evidence="9">
    <location>
        <begin position="387"/>
        <end position="406"/>
    </location>
</feature>
<evidence type="ECO:0000256" key="6">
    <source>
        <dbReference type="ARBA" id="ARBA00022989"/>
    </source>
</evidence>
<evidence type="ECO:0000256" key="3">
    <source>
        <dbReference type="ARBA" id="ARBA00022448"/>
    </source>
</evidence>
<feature type="transmembrane region" description="Helical" evidence="9">
    <location>
        <begin position="319"/>
        <end position="344"/>
    </location>
</feature>
<evidence type="ECO:0000313" key="10">
    <source>
        <dbReference type="EMBL" id="WEL19870.1"/>
    </source>
</evidence>
<evidence type="ECO:0000313" key="11">
    <source>
        <dbReference type="Proteomes" id="UP001218034"/>
    </source>
</evidence>
<evidence type="ECO:0000256" key="1">
    <source>
        <dbReference type="ARBA" id="ARBA00004651"/>
    </source>
</evidence>
<evidence type="ECO:0000256" key="9">
    <source>
        <dbReference type="SAM" id="Phobius"/>
    </source>
</evidence>
<keyword evidence="4" id="KW-1003">Cell membrane</keyword>
<organism evidence="10 11">
    <name type="scientific">Candidatus Nanohalococcus occultus</name>
    <dbReference type="NCBI Taxonomy" id="2978047"/>
    <lineage>
        <taxon>Archaea</taxon>
        <taxon>Candidatus Nanohalarchaeota</taxon>
        <taxon>Candidatus Nanohalarchaeota incertae sedis</taxon>
        <taxon>Candidatus Nanohalococcus</taxon>
    </lineage>
</organism>
<evidence type="ECO:0000256" key="2">
    <source>
        <dbReference type="ARBA" id="ARBA00009137"/>
    </source>
</evidence>
<dbReference type="EMBL" id="CP104395">
    <property type="protein sequence ID" value="WEL19870.1"/>
    <property type="molecule type" value="Genomic_DNA"/>
</dbReference>
<gene>
    <name evidence="10" type="primary">trkG</name>
    <name evidence="10" type="ORF">SVXNc_0863</name>
</gene>
<keyword evidence="5 9" id="KW-0812">Transmembrane</keyword>
<feature type="transmembrane region" description="Helical" evidence="9">
    <location>
        <begin position="65"/>
        <end position="84"/>
    </location>
</feature>
<feature type="transmembrane region" description="Helical" evidence="9">
    <location>
        <begin position="124"/>
        <end position="141"/>
    </location>
</feature>
<reference evidence="10 11" key="1">
    <citation type="submission" date="2022-09" db="EMBL/GenBank/DDBJ databases">
        <title>Xylan utilization by haloarchaea-nanohaloarchaea associations.</title>
        <authorList>
            <person name="Yakimov M."/>
        </authorList>
    </citation>
    <scope>NUCLEOTIDE SEQUENCE [LARGE SCALE GENOMIC DNA]</scope>
    <source>
        <strain evidence="10 11">SVXNc</strain>
    </source>
</reference>
<keyword evidence="11" id="KW-1185">Reference proteome</keyword>
<dbReference type="Proteomes" id="UP001218034">
    <property type="component" value="Chromosome"/>
</dbReference>
<proteinExistence type="inferred from homology"/>
<feature type="transmembrane region" description="Helical" evidence="9">
    <location>
        <begin position="444"/>
        <end position="464"/>
    </location>
</feature>
<keyword evidence="3" id="KW-0813">Transport</keyword>
<dbReference type="PANTHER" id="PTHR32024">
    <property type="entry name" value="TRK SYSTEM POTASSIUM UPTAKE PROTEIN TRKG-RELATED"/>
    <property type="match status" value="1"/>
</dbReference>
<evidence type="ECO:0000256" key="5">
    <source>
        <dbReference type="ARBA" id="ARBA00022692"/>
    </source>
</evidence>
<dbReference type="PANTHER" id="PTHR32024:SF2">
    <property type="entry name" value="TRK SYSTEM POTASSIUM UPTAKE PROTEIN TRKG-RELATED"/>
    <property type="match status" value="1"/>
</dbReference>
<comment type="similarity">
    <text evidence="2">Belongs to the TrkH potassium transport family.</text>
</comment>
<keyword evidence="8 9" id="KW-0472">Membrane</keyword>
<feature type="transmembrane region" description="Helical" evidence="9">
    <location>
        <begin position="265"/>
        <end position="283"/>
    </location>
</feature>
<keyword evidence="7" id="KW-0406">Ion transport</keyword>
<dbReference type="Pfam" id="PF02386">
    <property type="entry name" value="TrkH"/>
    <property type="match status" value="1"/>
</dbReference>